<evidence type="ECO:0000256" key="1">
    <source>
        <dbReference type="ARBA" id="ARBA00004514"/>
    </source>
</evidence>
<dbReference type="CDD" id="cd16098">
    <property type="entry name" value="FliS"/>
    <property type="match status" value="1"/>
</dbReference>
<reference evidence="6" key="1">
    <citation type="submission" date="2021-04" db="EMBL/GenBank/DDBJ databases">
        <title>Taxonomic assessment of Weissella genus.</title>
        <authorList>
            <person name="Fanelli F."/>
            <person name="Chieffi D."/>
            <person name="Dell'Aquila A."/>
            <person name="Gyu-Sung C."/>
            <person name="Franz C.M.A.P."/>
            <person name="Fusco V."/>
        </authorList>
    </citation>
    <scope>NUCLEOTIDE SEQUENCE</scope>
    <source>
        <strain evidence="6">LMG 25373</strain>
    </source>
</reference>
<keyword evidence="7" id="KW-1185">Reference proteome</keyword>
<gene>
    <name evidence="6" type="primary">fliS</name>
    <name evidence="6" type="ORF">KAK10_03505</name>
</gene>
<keyword evidence="6" id="KW-0969">Cilium</keyword>
<dbReference type="EMBL" id="JAGMVS010000044">
    <property type="protein sequence ID" value="MCM2436998.1"/>
    <property type="molecule type" value="Genomic_DNA"/>
</dbReference>
<evidence type="ECO:0000256" key="2">
    <source>
        <dbReference type="ARBA" id="ARBA00008787"/>
    </source>
</evidence>
<keyword evidence="6" id="KW-0282">Flagellum</keyword>
<keyword evidence="6" id="KW-0966">Cell projection</keyword>
<keyword evidence="3" id="KW-0963">Cytoplasm</keyword>
<evidence type="ECO:0000313" key="7">
    <source>
        <dbReference type="Proteomes" id="UP001057481"/>
    </source>
</evidence>
<dbReference type="InterPro" id="IPR036584">
    <property type="entry name" value="FliS_sf"/>
</dbReference>
<comment type="similarity">
    <text evidence="2">Belongs to the FliS family.</text>
</comment>
<evidence type="ECO:0000256" key="3">
    <source>
        <dbReference type="ARBA" id="ARBA00022490"/>
    </source>
</evidence>
<dbReference type="PANTHER" id="PTHR34773">
    <property type="entry name" value="FLAGELLAR SECRETION CHAPERONE FLIS"/>
    <property type="match status" value="1"/>
</dbReference>
<dbReference type="Gene3D" id="1.20.120.340">
    <property type="entry name" value="Flagellar protein FliS"/>
    <property type="match status" value="1"/>
</dbReference>
<proteinExistence type="inferred from homology"/>
<dbReference type="PANTHER" id="PTHR34773:SF1">
    <property type="entry name" value="FLAGELLAR SECRETION CHAPERONE FLIS"/>
    <property type="match status" value="1"/>
</dbReference>
<dbReference type="InterPro" id="IPR003713">
    <property type="entry name" value="FliS"/>
</dbReference>
<dbReference type="RefSeq" id="WP_205144160.1">
    <property type="nucleotide sequence ID" value="NZ_JAFBDN010000022.1"/>
</dbReference>
<dbReference type="Pfam" id="PF02561">
    <property type="entry name" value="FliS"/>
    <property type="match status" value="1"/>
</dbReference>
<dbReference type="Proteomes" id="UP001057481">
    <property type="component" value="Unassembled WGS sequence"/>
</dbReference>
<comment type="subcellular location">
    <subcellularLocation>
        <location evidence="1">Cytoplasm</location>
        <location evidence="1">Cytosol</location>
    </subcellularLocation>
</comment>
<evidence type="ECO:0000256" key="4">
    <source>
        <dbReference type="ARBA" id="ARBA00022795"/>
    </source>
</evidence>
<accession>A0ABT0VGN9</accession>
<comment type="caution">
    <text evidence="6">The sequence shown here is derived from an EMBL/GenBank/DDBJ whole genome shotgun (WGS) entry which is preliminary data.</text>
</comment>
<dbReference type="NCBIfam" id="TIGR00208">
    <property type="entry name" value="fliS"/>
    <property type="match status" value="1"/>
</dbReference>
<evidence type="ECO:0000313" key="6">
    <source>
        <dbReference type="EMBL" id="MCM2436998.1"/>
    </source>
</evidence>
<dbReference type="SUPFAM" id="SSF101116">
    <property type="entry name" value="Flagellar export chaperone FliS"/>
    <property type="match status" value="1"/>
</dbReference>
<dbReference type="PIRSF" id="PIRSF039090">
    <property type="entry name" value="Flis"/>
    <property type="match status" value="1"/>
</dbReference>
<keyword evidence="5" id="KW-0143">Chaperone</keyword>
<protein>
    <submittedName>
        <fullName evidence="6">Flagellar export chaperone FliS</fullName>
    </submittedName>
</protein>
<keyword evidence="4" id="KW-1005">Bacterial flagellum biogenesis</keyword>
<evidence type="ECO:0000256" key="5">
    <source>
        <dbReference type="ARBA" id="ARBA00023186"/>
    </source>
</evidence>
<organism evidence="6 7">
    <name type="scientific">Periweissella beninensis</name>
    <dbReference type="NCBI Taxonomy" id="504936"/>
    <lineage>
        <taxon>Bacteria</taxon>
        <taxon>Bacillati</taxon>
        <taxon>Bacillota</taxon>
        <taxon>Bacilli</taxon>
        <taxon>Lactobacillales</taxon>
        <taxon>Lactobacillaceae</taxon>
        <taxon>Periweissella</taxon>
    </lineage>
</organism>
<sequence>MNYQKMKNNYLATEVLSATPNKLISMLYAGAIKAIKMAQMAAENDDPAKVHVNLVKAQDIIMELRYAVNEEVAPELGQQLIALYEFMYQTLVDANVNKTTAQLTDVINLLTELANTWQQLGE</sequence>
<name>A0ABT0VGN9_9LACO</name>